<keyword evidence="1" id="KW-0732">Signal</keyword>
<dbReference type="AlphaFoldDB" id="A0A8X6LIS3"/>
<name>A0A8X6LIS3_TRICU</name>
<evidence type="ECO:0000256" key="1">
    <source>
        <dbReference type="SAM" id="SignalP"/>
    </source>
</evidence>
<evidence type="ECO:0000313" key="3">
    <source>
        <dbReference type="Proteomes" id="UP000887116"/>
    </source>
</evidence>
<gene>
    <name evidence="2" type="ORF">TNCT_369901</name>
</gene>
<feature type="chain" id="PRO_5036498320" evidence="1">
    <location>
        <begin position="18"/>
        <end position="91"/>
    </location>
</feature>
<reference evidence="2" key="1">
    <citation type="submission" date="2020-07" db="EMBL/GenBank/DDBJ databases">
        <title>Multicomponent nature underlies the extraordinary mechanical properties of spider dragline silk.</title>
        <authorList>
            <person name="Kono N."/>
            <person name="Nakamura H."/>
            <person name="Mori M."/>
            <person name="Yoshida Y."/>
            <person name="Ohtoshi R."/>
            <person name="Malay A.D."/>
            <person name="Moran D.A.P."/>
            <person name="Tomita M."/>
            <person name="Numata K."/>
            <person name="Arakawa K."/>
        </authorList>
    </citation>
    <scope>NUCLEOTIDE SEQUENCE</scope>
</reference>
<organism evidence="2 3">
    <name type="scientific">Trichonephila clavata</name>
    <name type="common">Joro spider</name>
    <name type="synonym">Nephila clavata</name>
    <dbReference type="NCBI Taxonomy" id="2740835"/>
    <lineage>
        <taxon>Eukaryota</taxon>
        <taxon>Metazoa</taxon>
        <taxon>Ecdysozoa</taxon>
        <taxon>Arthropoda</taxon>
        <taxon>Chelicerata</taxon>
        <taxon>Arachnida</taxon>
        <taxon>Araneae</taxon>
        <taxon>Araneomorphae</taxon>
        <taxon>Entelegynae</taxon>
        <taxon>Araneoidea</taxon>
        <taxon>Nephilidae</taxon>
        <taxon>Trichonephila</taxon>
    </lineage>
</organism>
<protein>
    <submittedName>
        <fullName evidence="2">Uncharacterized protein</fullName>
    </submittedName>
</protein>
<accession>A0A8X6LIS3</accession>
<proteinExistence type="predicted"/>
<feature type="signal peptide" evidence="1">
    <location>
        <begin position="1"/>
        <end position="17"/>
    </location>
</feature>
<dbReference type="Proteomes" id="UP000887116">
    <property type="component" value="Unassembled WGS sequence"/>
</dbReference>
<comment type="caution">
    <text evidence="2">The sequence shown here is derived from an EMBL/GenBank/DDBJ whole genome shotgun (WGS) entry which is preliminary data.</text>
</comment>
<dbReference type="EMBL" id="BMAO01006596">
    <property type="protein sequence ID" value="GFR09882.1"/>
    <property type="molecule type" value="Genomic_DNA"/>
</dbReference>
<sequence length="91" mass="10229">MVRQWVLLEFLAPFGEGCLLGEAFVCHAYRCCCSYGEKDHLASSTGGNRENVELDVRNNQAVLDFGLNGLQKQVKRSSIFNINGLEDYKLK</sequence>
<keyword evidence="3" id="KW-1185">Reference proteome</keyword>
<evidence type="ECO:0000313" key="2">
    <source>
        <dbReference type="EMBL" id="GFR09882.1"/>
    </source>
</evidence>